<dbReference type="EMBL" id="CBSV010000103">
    <property type="protein sequence ID" value="CDH00938.1"/>
    <property type="molecule type" value="Genomic_DNA"/>
</dbReference>
<dbReference type="CDD" id="cd01029">
    <property type="entry name" value="TOPRIM_primases"/>
    <property type="match status" value="1"/>
</dbReference>
<dbReference type="HOGENOM" id="CLU_005630_3_1_6"/>
<evidence type="ECO:0000313" key="2">
    <source>
        <dbReference type="EMBL" id="CDH00938.1"/>
    </source>
</evidence>
<name>A0A077NR86_XENBV</name>
<dbReference type="GO" id="GO:0008270">
    <property type="term" value="F:zinc ion binding"/>
    <property type="evidence" value="ECO:0007669"/>
    <property type="project" value="InterPro"/>
</dbReference>
<comment type="caution">
    <text evidence="2">The sequence shown here is derived from an EMBL/GenBank/DDBJ whole genome shotgun (WGS) entry which is preliminary data.</text>
</comment>
<dbReference type="Pfam" id="PF08273">
    <property type="entry name" value="Zn_Ribbon_Prim"/>
    <property type="match status" value="1"/>
</dbReference>
<organism evidence="2">
    <name type="scientific">Xenorhabdus bovienii str. feltiae Moldova</name>
    <dbReference type="NCBI Taxonomy" id="1398200"/>
    <lineage>
        <taxon>Bacteria</taxon>
        <taxon>Pseudomonadati</taxon>
        <taxon>Pseudomonadota</taxon>
        <taxon>Gammaproteobacteria</taxon>
        <taxon>Enterobacterales</taxon>
        <taxon>Morganellaceae</taxon>
        <taxon>Xenorhabdus</taxon>
    </lineage>
</organism>
<dbReference type="SMART" id="SM00778">
    <property type="entry name" value="Prim_Zn_Ribbon"/>
    <property type="match status" value="1"/>
</dbReference>
<proteinExistence type="predicted"/>
<reference evidence="2" key="1">
    <citation type="submission" date="2013-07" db="EMBL/GenBank/DDBJ databases">
        <title>Sub-species coevolution in mutualistic symbiosis.</title>
        <authorList>
            <person name="Murfin K."/>
            <person name="Klassen J."/>
            <person name="Lee M."/>
            <person name="Forst S."/>
            <person name="Stock P."/>
            <person name="Goodrich-Blair H."/>
        </authorList>
    </citation>
    <scope>NUCLEOTIDE SEQUENCE [LARGE SCALE GENOMIC DNA]</scope>
    <source>
        <strain evidence="2">Feltiae Moldova</strain>
    </source>
</reference>
<dbReference type="GO" id="GO:0004386">
    <property type="term" value="F:helicase activity"/>
    <property type="evidence" value="ECO:0007669"/>
    <property type="project" value="InterPro"/>
</dbReference>
<accession>A0A077NR86</accession>
<dbReference type="Pfam" id="PF13362">
    <property type="entry name" value="Toprim_3"/>
    <property type="match status" value="1"/>
</dbReference>
<gene>
    <name evidence="2" type="ORF">XBFM1_1910094</name>
</gene>
<sequence length="906" mass="100577">MNSQNYPDSSTTHIRIPSVTEIVKAANGRWFYILNNLGVSVPENHKHGACPKCGGKDRFRFDDKNGKGTWFCNHCGSGDGLDLIKLVTGQDIKTTCFEINKILLLPEFKKITPTRVKKVSAQKGIELFEKLKALCFSGESQYLSNKGLTNHQYLITQQQYTQGEFIFPIGSLLLPLVDNQFLIKGGQLTSPKGEKSLLSGSALSGSFIVVTDKANEHIEQIVITEGFATGLSLSKVIDSFIVAAVAATNLVKVAQHLRERWPQAKIIIAGDNDFIDGKENTGKVWAEKAAKAVDGWISLPPTHYKADWDDYRQENSADKVKEAFFEEMTYCGKDKAYLPQGFRLTQEYLWYDKLVNKSDGDTEIRNIKISSPIKVTAITCDADGSNYGRLLEWEDTYGNCRKWAMPMEMLSGSGEELRRVLLVNGLSYINISGQARAHLMEYISLCRPEKKVTCVNKTGWHGNVYVLQDEVVGSGADSVILQTSSVQGKDFRVSGTSEEWREHIGKYCVGNARLAFSVSLAFASSLLKLVGVGGGGYHLKGESTDGKTTTMKVAASVCGGTDYWYTWRATGNALEGTACRRNDATLMLDEIREVDGREAGNIAYMLANGQGKARAKTDGSVRETNRWNLLFLSTGELSLVEHAANAGERTYAGVEVRMIQIPSDSGKHGVFEELHQFTSGKSLAEYLEHAVTKYHGSPFRDWLKYLTHDLTFISGTAKALLKEYTAKMMPENAGNQVGRAITRFALVAMAGEIATLAGITGWKQGEAFTAAKTCLDAWMNERGHTANQEDITALEQITDFISRNQFSRFADWYDENSRPMNMMGFRRVEKGTGNQEPTIQFYVLPTAWKEICKGFDSRKVVRLCIEKGWLETGKDGKAQTSIRLPEIGVKRVYVFNNEVLGSTEIH</sequence>
<evidence type="ECO:0000259" key="1">
    <source>
        <dbReference type="SMART" id="SM00778"/>
    </source>
</evidence>
<dbReference type="RefSeq" id="WP_038223700.1">
    <property type="nucleotide sequence ID" value="NZ_CAWLWD010000164.1"/>
</dbReference>
<dbReference type="AlphaFoldDB" id="A0A077NR86"/>
<dbReference type="SUPFAM" id="SSF57783">
    <property type="entry name" value="Zinc beta-ribbon"/>
    <property type="match status" value="1"/>
</dbReference>
<dbReference type="InterPro" id="IPR006171">
    <property type="entry name" value="TOPRIM_dom"/>
</dbReference>
<dbReference type="InterPro" id="IPR034154">
    <property type="entry name" value="TOPRIM_DnaG/twinkle"/>
</dbReference>
<dbReference type="Proteomes" id="UP000028487">
    <property type="component" value="Unassembled WGS sequence"/>
</dbReference>
<dbReference type="InterPro" id="IPR009270">
    <property type="entry name" value="DUF927"/>
</dbReference>
<dbReference type="InterPro" id="IPR013237">
    <property type="entry name" value="Phage_T7_Gp4_N"/>
</dbReference>
<dbReference type="Pfam" id="PF06048">
    <property type="entry name" value="DUF927"/>
    <property type="match status" value="1"/>
</dbReference>
<dbReference type="Gene3D" id="3.40.1360.10">
    <property type="match status" value="1"/>
</dbReference>
<feature type="domain" description="DNA primase/helicase Gp4 N-terminal Bacteriophage T7-like" evidence="1">
    <location>
        <begin position="45"/>
        <end position="81"/>
    </location>
</feature>
<protein>
    <submittedName>
        <fullName evidence="2">Putative prophage primase</fullName>
    </submittedName>
</protein>